<comment type="subcellular location">
    <subcellularLocation>
        <location evidence="1">Cell membrane</location>
        <topology evidence="1">Lipid-anchor</topology>
        <topology evidence="1">GPI-anchor</topology>
    </subcellularLocation>
</comment>
<dbReference type="Pfam" id="PF07648">
    <property type="entry name" value="Kazal_2"/>
    <property type="match status" value="2"/>
</dbReference>
<keyword evidence="6" id="KW-0732">Signal</keyword>
<evidence type="ECO:0000256" key="8">
    <source>
        <dbReference type="ARBA" id="ARBA00022900"/>
    </source>
</evidence>
<evidence type="ECO:0000256" key="12">
    <source>
        <dbReference type="ARBA" id="ARBA00023288"/>
    </source>
</evidence>
<dbReference type="SUPFAM" id="SSF100895">
    <property type="entry name" value="Kazal-type serine protease inhibitors"/>
    <property type="match status" value="2"/>
</dbReference>
<evidence type="ECO:0000256" key="14">
    <source>
        <dbReference type="ARBA" id="ARBA00073829"/>
    </source>
</evidence>
<dbReference type="Gene3D" id="3.30.60.30">
    <property type="match status" value="1"/>
</dbReference>
<feature type="domain" description="Kazal-like" evidence="15">
    <location>
        <begin position="577"/>
        <end position="623"/>
    </location>
</feature>
<keyword evidence="11" id="KW-0325">Glycoprotein</keyword>
<keyword evidence="12" id="KW-0449">Lipoprotein</keyword>
<dbReference type="PROSITE" id="PS51465">
    <property type="entry name" value="KAZAL_2"/>
    <property type="match status" value="1"/>
</dbReference>
<dbReference type="InterPro" id="IPR036058">
    <property type="entry name" value="Kazal_dom_sf"/>
</dbReference>
<dbReference type="Proteomes" id="UP000183832">
    <property type="component" value="Unassembled WGS sequence"/>
</dbReference>
<evidence type="ECO:0000313" key="16">
    <source>
        <dbReference type="EMBL" id="CRL06213.1"/>
    </source>
</evidence>
<dbReference type="PANTHER" id="PTHR13487">
    <property type="entry name" value="SERINE PROTEASE INHIBITOR"/>
    <property type="match status" value="1"/>
</dbReference>
<gene>
    <name evidence="16" type="ORF">CLUMA_CG018943</name>
</gene>
<evidence type="ECO:0000256" key="11">
    <source>
        <dbReference type="ARBA" id="ARBA00023180"/>
    </source>
</evidence>
<keyword evidence="17" id="KW-1185">Reference proteome</keyword>
<dbReference type="InterPro" id="IPR055110">
    <property type="entry name" value="RECK-like_N"/>
</dbReference>
<evidence type="ECO:0000256" key="1">
    <source>
        <dbReference type="ARBA" id="ARBA00004609"/>
    </source>
</evidence>
<dbReference type="GO" id="GO:0004867">
    <property type="term" value="F:serine-type endopeptidase inhibitor activity"/>
    <property type="evidence" value="ECO:0007669"/>
    <property type="project" value="UniProtKB-KW"/>
</dbReference>
<dbReference type="PANTHER" id="PTHR13487:SF3">
    <property type="entry name" value="REVERSION-INDUCING CYSTEINE-RICH PROTEIN WITH KAZAL MOTIFS"/>
    <property type="match status" value="1"/>
</dbReference>
<protein>
    <recommendedName>
        <fullName evidence="14">Reversion-inducing cysteine-rich protein with Kazal motifs</fullName>
    </recommendedName>
</protein>
<keyword evidence="8" id="KW-0722">Serine protease inhibitor</keyword>
<dbReference type="InterPro" id="IPR039016">
    <property type="entry name" value="RECK"/>
</dbReference>
<dbReference type="GO" id="GO:0005886">
    <property type="term" value="C:plasma membrane"/>
    <property type="evidence" value="ECO:0007669"/>
    <property type="project" value="UniProtKB-SubCell"/>
</dbReference>
<dbReference type="GO" id="GO:0098552">
    <property type="term" value="C:side of membrane"/>
    <property type="evidence" value="ECO:0007669"/>
    <property type="project" value="UniProtKB-KW"/>
</dbReference>
<dbReference type="SMART" id="SM00280">
    <property type="entry name" value="KAZAL"/>
    <property type="match status" value="2"/>
</dbReference>
<evidence type="ECO:0000256" key="5">
    <source>
        <dbReference type="ARBA" id="ARBA00022690"/>
    </source>
</evidence>
<reference evidence="16 17" key="1">
    <citation type="submission" date="2015-04" db="EMBL/GenBank/DDBJ databases">
        <authorList>
            <person name="Syromyatnikov M.Y."/>
            <person name="Popov V.N."/>
        </authorList>
    </citation>
    <scope>NUCLEOTIDE SEQUENCE [LARGE SCALE GENOMIC DNA]</scope>
</reference>
<dbReference type="Pfam" id="PF22961">
    <property type="entry name" value="RECK-like_N"/>
    <property type="match status" value="1"/>
</dbReference>
<dbReference type="OrthoDB" id="5956770at2759"/>
<organism evidence="16 17">
    <name type="scientific">Clunio marinus</name>
    <dbReference type="NCBI Taxonomy" id="568069"/>
    <lineage>
        <taxon>Eukaryota</taxon>
        <taxon>Metazoa</taxon>
        <taxon>Ecdysozoa</taxon>
        <taxon>Arthropoda</taxon>
        <taxon>Hexapoda</taxon>
        <taxon>Insecta</taxon>
        <taxon>Pterygota</taxon>
        <taxon>Neoptera</taxon>
        <taxon>Endopterygota</taxon>
        <taxon>Diptera</taxon>
        <taxon>Nematocera</taxon>
        <taxon>Chironomoidea</taxon>
        <taxon>Chironomidae</taxon>
        <taxon>Clunio</taxon>
    </lineage>
</organism>
<dbReference type="AlphaFoldDB" id="A0A1J1J191"/>
<evidence type="ECO:0000256" key="4">
    <source>
        <dbReference type="ARBA" id="ARBA00022687"/>
    </source>
</evidence>
<sequence length="913" mass="102458">MWIMSYVDELSLVQLATSTSIKDSRLQSLRKFCPDIQTEFWMCMNRTLESIDKGSHWIGRSCCSQALQPQCQQGCAISASTLDLRRFCRQSDEFTLFSCIDQMERNTECCSNANTPDCRQICHQMLFERNGTVKEMNEILHQNCKEINDDVINCVNDNVDTRTLTNYEDFLHCCRYGQSQQCKDVCRNNLNLQNFTEGEIIDSFIPSCGVVNLSSEFWTCFLNGKNNAKNVQNIDEVSRIKQIGIDSAKLHCCEKAQSTQCRRQCYNTFSGDHPSSIGSFELHCLYNNYEMNLKRCIDEVDFPAEIGCDGLSFCSHFNNRPTELFRNCNSRADHAALNEFSMWKEQNVLSLPGFEFPINNISYCRPEVWHTIACILQIKPTTSSQHLTQICWEDCFDILAKCMDWKRITDSDMDPASVCTRLSPDSKAPCISIKPYLEPSDSPHLENDFKIISPCRGQQCNATSEICEVNRNINKPSCVQGCPLGEASNYLVSVGQYVRIPSSINKGCYKICKCTEFGQIENCQPVPCVTPKSCQMGNRTIEHGMSVSIECNVCTCFAEEITCTKKQCRIAGISERTFTTLPCNCPPHYVPVCGRNGKTYPSACLAKCVGFNDADYEFGSCEHRNPCDNHDCPQGTLCFPNRNVCLSNMSRPCPQYRCVSANGENCSLEPITDTEMSVHSSLCSLIRTNKKLAYYGVFDEHVCRSSGTVCGINGVTYNSECEALSEFSMVDYFGPCRAVGLIDSKTKCSSAKCPRSLPEHCLGVIPTGACCPICAGALKIVYSRKQIDRGIYALKNADLEALTLKSILKSLQQLVKVSSCYLSGYLTIETDIMVIIYTIDNYPQKDQINVCQQEAIKIANLISTKSHHFTSNLGLSSFILASYVRPTVSLSSAIYSSFSLPLFYLCITFLQRL</sequence>
<dbReference type="InterPro" id="IPR002350">
    <property type="entry name" value="Kazal_dom"/>
</dbReference>
<dbReference type="Pfam" id="PF23332">
    <property type="entry name" value="CC4_RECK"/>
    <property type="match status" value="2"/>
</dbReference>
<keyword evidence="4" id="KW-0879">Wnt signaling pathway</keyword>
<keyword evidence="10" id="KW-1015">Disulfide bond</keyword>
<dbReference type="Pfam" id="PF25027">
    <property type="entry name" value="EGF1_RECK"/>
    <property type="match status" value="1"/>
</dbReference>
<dbReference type="InterPro" id="IPR056978">
    <property type="entry name" value="CC4_RECK"/>
</dbReference>
<evidence type="ECO:0000313" key="17">
    <source>
        <dbReference type="Proteomes" id="UP000183832"/>
    </source>
</evidence>
<evidence type="ECO:0000256" key="10">
    <source>
        <dbReference type="ARBA" id="ARBA00023157"/>
    </source>
</evidence>
<dbReference type="Pfam" id="PF25028">
    <property type="entry name" value="FnI_RECK"/>
    <property type="match status" value="1"/>
</dbReference>
<dbReference type="InterPro" id="IPR056977">
    <property type="entry name" value="FnI_RECK"/>
</dbReference>
<keyword evidence="9" id="KW-0472">Membrane</keyword>
<keyword evidence="3" id="KW-0336">GPI-anchor</keyword>
<keyword evidence="5" id="KW-0646">Protease inhibitor</keyword>
<dbReference type="InterPro" id="IPR056976">
    <property type="entry name" value="EGF1_RECK"/>
</dbReference>
<evidence type="ECO:0000259" key="15">
    <source>
        <dbReference type="PROSITE" id="PS51465"/>
    </source>
</evidence>
<dbReference type="EMBL" id="CVRI01000066">
    <property type="protein sequence ID" value="CRL06213.1"/>
    <property type="molecule type" value="Genomic_DNA"/>
</dbReference>
<dbReference type="Pfam" id="PF23298">
    <property type="entry name" value="FZ_RECK"/>
    <property type="match status" value="1"/>
</dbReference>
<evidence type="ECO:0000256" key="9">
    <source>
        <dbReference type="ARBA" id="ARBA00023136"/>
    </source>
</evidence>
<dbReference type="FunFam" id="3.30.60.30:FF:000011">
    <property type="entry name" value="reversion-inducing cysteine-rich protein with Kazal motifs isoform X1"/>
    <property type="match status" value="1"/>
</dbReference>
<keyword evidence="7" id="KW-0677">Repeat</keyword>
<proteinExistence type="inferred from homology"/>
<evidence type="ECO:0000256" key="2">
    <source>
        <dbReference type="ARBA" id="ARBA00022475"/>
    </source>
</evidence>
<evidence type="ECO:0000256" key="3">
    <source>
        <dbReference type="ARBA" id="ARBA00022622"/>
    </source>
</evidence>
<dbReference type="STRING" id="568069.A0A1J1J191"/>
<evidence type="ECO:0000256" key="13">
    <source>
        <dbReference type="ARBA" id="ARBA00061636"/>
    </source>
</evidence>
<accession>A0A1J1J191</accession>
<dbReference type="GO" id="GO:0030198">
    <property type="term" value="P:extracellular matrix organization"/>
    <property type="evidence" value="ECO:0007669"/>
    <property type="project" value="TreeGrafter"/>
</dbReference>
<dbReference type="GO" id="GO:0016055">
    <property type="term" value="P:Wnt signaling pathway"/>
    <property type="evidence" value="ECO:0007669"/>
    <property type="project" value="UniProtKB-KW"/>
</dbReference>
<dbReference type="PROSITE" id="PS00282">
    <property type="entry name" value="KAZAL_1"/>
    <property type="match status" value="1"/>
</dbReference>
<keyword evidence="2" id="KW-1003">Cell membrane</keyword>
<name>A0A1J1J191_9DIPT</name>
<dbReference type="GO" id="GO:0008191">
    <property type="term" value="F:metalloendopeptidase inhibitor activity"/>
    <property type="evidence" value="ECO:0007669"/>
    <property type="project" value="InterPro"/>
</dbReference>
<dbReference type="InterPro" id="IPR056979">
    <property type="entry name" value="FZ_RECK"/>
</dbReference>
<evidence type="ECO:0000256" key="7">
    <source>
        <dbReference type="ARBA" id="ARBA00022737"/>
    </source>
</evidence>
<evidence type="ECO:0000256" key="6">
    <source>
        <dbReference type="ARBA" id="ARBA00022729"/>
    </source>
</evidence>
<comment type="similarity">
    <text evidence="13">Belongs to the RECK family.</text>
</comment>